<comment type="caution">
    <text evidence="3">The sequence shown here is derived from an EMBL/GenBank/DDBJ whole genome shotgun (WGS) entry which is preliminary data.</text>
</comment>
<proteinExistence type="predicted"/>
<protein>
    <submittedName>
        <fullName evidence="3">Uncharacterized protein</fullName>
    </submittedName>
</protein>
<feature type="compositionally biased region" description="Polar residues" evidence="2">
    <location>
        <begin position="983"/>
        <end position="994"/>
    </location>
</feature>
<feature type="compositionally biased region" description="Polar residues" evidence="2">
    <location>
        <begin position="184"/>
        <end position="203"/>
    </location>
</feature>
<dbReference type="GO" id="GO:0003676">
    <property type="term" value="F:nucleic acid binding"/>
    <property type="evidence" value="ECO:0007669"/>
    <property type="project" value="InterPro"/>
</dbReference>
<dbReference type="SUPFAM" id="SSF57756">
    <property type="entry name" value="Retrovirus zinc finger-like domains"/>
    <property type="match status" value="1"/>
</dbReference>
<feature type="compositionally biased region" description="Basic and acidic residues" evidence="2">
    <location>
        <begin position="1367"/>
        <end position="1377"/>
    </location>
</feature>
<sequence length="1425" mass="161594">MDSIIPLGQKNTLAEYMILSGADNRPPMLDKDLYDSWKSRMELYMQNREHERMILESVEHGPLIWPTIEVAKDLWERIQLLMQGTLLTKHERECKLYDAFDKFAHIKGESLYQYYLRFTQLINDMNIYNMKLKQLQVKTKFSNSLPPEWSKFMTDVKLVKDLHTTNFNQLHAYIEQHELHSNEDPPTNNKLRTSSNPRNQATIQDGRVTVHQVQGRQGQSYSGTGYKSNATSSRRNNSSRQERVVKCYNCQGVPDGQAVQTIIPNNAAFQTEDVGIKRLLDDLEVIAVKMDQDSAYMVAASKVPMLKLGEYELWRMRIEQYIQMNDYSLWEVIENGKEPPITKVVEGVETTIAPTTAEEKAQRRLELKARSTLLMGIPNEHQLKFNSIKDSKSLLQDVEREVLDQTFDRLQKLISQLKIHGESISQEDVNQRFLRSPSPEWNIHTIVWQNKPEIDTLSLYDLYNKLKIYEPEVKGTSSSNTNTQNVAFVSLNSTSNTNRAVNTAHGATTATTQATAVNSTTIDNLSDAVICTFFASQPNSPQLNNEDLQQIHPNDLKEMDLRWQIAMLTMRARRFLKNTGRKFSMNGKETIGFDKSKVECYNYHKRGHFAKECRGPRNQENKNKESTKRIVPVETPASAALVSCDGLEPVEARLLVYKKNKSVYKEDIKVLKCEIHLREVAITELKRKLELAQKQKDEIQLTVENFENSSKCLSKLIDCQIVDKCKTGLGYNALPPPYTGNFMPPKPDLSFFGLEVFVNEPIVSKPTVKKHVVETSKAKASADKPKFVGKNFGSLLIKDWISDSEDEAESKPNIRKKTVKPSFSKIELVKSKEQLKSPKKTTVKQGFEEIVDFLNANSIQYALTVNPTIYSYCIEQFLVNVKAKTVTGEVQLQALVDGKKMIITESTVRRDLQLEDVEGVECLPNASIFEQLTVMGKTKRKDTKLSQTGGPTTNIADEVANKEMDDSLERVATIASSLEAEQDSGNINKTQSKKALNEPSSIGTTSGSGPRCQETMRSENNRVLDLKNTKTTQALEIDSLKRRVQKLEKNQRSRTHKLKRLYKVGLTARVGSSDEASLGEDASKHRRIIDDIDADEEITLVDETKENQGRFNDQEDKETLFDVADDLRGEKVFVSQEVPLKEVNAAAATTTTATIDDITLAKALMEIKSAKPKADKVVIQEPEQGTTITTLTTATAAITITAASTRPKAKGLVIHEQEQAPTPTVSSQHPSQVKLQDEKEERIAREKAQQIEEVNVAWDDIQAKIEADYQLAQRLQAEEQEELTDEEKARLFVQLLKKRRNFFAAKRAVEKRNIPPTRAQQRSIMSMKRANTFVVYRTELVVESSKEAEAEVTEGSSNRAEEELEQENVKKQKMEDDKESLELKQCLEIITEDGDDVTIDATSLSFKSPIIVDYKIHKEGKKSYF</sequence>
<dbReference type="EMBL" id="BKCJ010005526">
    <property type="protein sequence ID" value="GEU67226.1"/>
    <property type="molecule type" value="Genomic_DNA"/>
</dbReference>
<keyword evidence="1" id="KW-0175">Coiled coil</keyword>
<name>A0A6L2LZL5_TANCI</name>
<reference evidence="3" key="1">
    <citation type="journal article" date="2019" name="Sci. Rep.">
        <title>Draft genome of Tanacetum cinerariifolium, the natural source of mosquito coil.</title>
        <authorList>
            <person name="Yamashiro T."/>
            <person name="Shiraishi A."/>
            <person name="Satake H."/>
            <person name="Nakayama K."/>
        </authorList>
    </citation>
    <scope>NUCLEOTIDE SEQUENCE</scope>
</reference>
<feature type="region of interest" description="Disordered" evidence="2">
    <location>
        <begin position="979"/>
        <end position="1014"/>
    </location>
</feature>
<gene>
    <name evidence="3" type="ORF">Tci_039204</name>
</gene>
<evidence type="ECO:0000313" key="3">
    <source>
        <dbReference type="EMBL" id="GEU67226.1"/>
    </source>
</evidence>
<feature type="region of interest" description="Disordered" evidence="2">
    <location>
        <begin position="1347"/>
        <end position="1377"/>
    </location>
</feature>
<accession>A0A6L2LZL5</accession>
<evidence type="ECO:0000256" key="1">
    <source>
        <dbReference type="SAM" id="Coils"/>
    </source>
</evidence>
<feature type="coiled-coil region" evidence="1">
    <location>
        <begin position="682"/>
        <end position="709"/>
    </location>
</feature>
<feature type="region of interest" description="Disordered" evidence="2">
    <location>
        <begin position="178"/>
        <end position="241"/>
    </location>
</feature>
<evidence type="ECO:0000256" key="2">
    <source>
        <dbReference type="SAM" id="MobiDB-lite"/>
    </source>
</evidence>
<dbReference type="InterPro" id="IPR036875">
    <property type="entry name" value="Znf_CCHC_sf"/>
</dbReference>
<dbReference type="GO" id="GO:0008270">
    <property type="term" value="F:zinc ion binding"/>
    <property type="evidence" value="ECO:0007669"/>
    <property type="project" value="InterPro"/>
</dbReference>
<feature type="compositionally biased region" description="Low complexity" evidence="2">
    <location>
        <begin position="1000"/>
        <end position="1009"/>
    </location>
</feature>
<organism evidence="3">
    <name type="scientific">Tanacetum cinerariifolium</name>
    <name type="common">Dalmatian daisy</name>
    <name type="synonym">Chrysanthemum cinerariifolium</name>
    <dbReference type="NCBI Taxonomy" id="118510"/>
    <lineage>
        <taxon>Eukaryota</taxon>
        <taxon>Viridiplantae</taxon>
        <taxon>Streptophyta</taxon>
        <taxon>Embryophyta</taxon>
        <taxon>Tracheophyta</taxon>
        <taxon>Spermatophyta</taxon>
        <taxon>Magnoliopsida</taxon>
        <taxon>eudicotyledons</taxon>
        <taxon>Gunneridae</taxon>
        <taxon>Pentapetalae</taxon>
        <taxon>asterids</taxon>
        <taxon>campanulids</taxon>
        <taxon>Asterales</taxon>
        <taxon>Asteraceae</taxon>
        <taxon>Asteroideae</taxon>
        <taxon>Anthemideae</taxon>
        <taxon>Anthemidinae</taxon>
        <taxon>Tanacetum</taxon>
    </lineage>
</organism>
<feature type="compositionally biased region" description="Polar residues" evidence="2">
    <location>
        <begin position="211"/>
        <end position="227"/>
    </location>
</feature>
<feature type="compositionally biased region" description="Low complexity" evidence="2">
    <location>
        <begin position="228"/>
        <end position="239"/>
    </location>
</feature>
<feature type="coiled-coil region" evidence="1">
    <location>
        <begin position="1030"/>
        <end position="1057"/>
    </location>
</feature>